<evidence type="ECO:0000256" key="1">
    <source>
        <dbReference type="ARBA" id="ARBA00004123"/>
    </source>
</evidence>
<keyword evidence="18" id="KW-0508">mRNA splicing</keyword>
<dbReference type="GO" id="GO:0006397">
    <property type="term" value="P:mRNA processing"/>
    <property type="evidence" value="ECO:0007669"/>
    <property type="project" value="UniProtKB-KW"/>
</dbReference>
<evidence type="ECO:0000256" key="25">
    <source>
        <dbReference type="ARBA" id="ARBA00043254"/>
    </source>
</evidence>
<accession>A0A401SWH4</accession>
<dbReference type="InterPro" id="IPR001611">
    <property type="entry name" value="Leu-rich_rpt"/>
</dbReference>
<dbReference type="GO" id="GO:0005886">
    <property type="term" value="C:plasma membrane"/>
    <property type="evidence" value="ECO:0007669"/>
    <property type="project" value="UniProtKB-SubCell"/>
</dbReference>
<evidence type="ECO:0000256" key="15">
    <source>
        <dbReference type="ARBA" id="ARBA00023125"/>
    </source>
</evidence>
<keyword evidence="16 27" id="KW-0472">Membrane</keyword>
<dbReference type="InterPro" id="IPR034736">
    <property type="entry name" value="ZF_C2H2_AKAP95"/>
</dbReference>
<dbReference type="PANTHER" id="PTHR12190">
    <property type="entry name" value="A-KINASE ANCHOR PROTEIN AKAP 8"/>
    <property type="match status" value="1"/>
</dbReference>
<keyword evidence="30" id="KW-1185">Reference proteome</keyword>
<dbReference type="GO" id="GO:0032784">
    <property type="term" value="P:regulation of DNA-templated transcription elongation"/>
    <property type="evidence" value="ECO:0007669"/>
    <property type="project" value="TreeGrafter"/>
</dbReference>
<evidence type="ECO:0000256" key="17">
    <source>
        <dbReference type="ARBA" id="ARBA00023157"/>
    </source>
</evidence>
<keyword evidence="5" id="KW-1003">Cell membrane</keyword>
<evidence type="ECO:0000313" key="29">
    <source>
        <dbReference type="EMBL" id="GCC34744.1"/>
    </source>
</evidence>
<comment type="catalytic activity">
    <reaction evidence="22">
        <text>taurine(out) = taurine(in)</text>
        <dbReference type="Rhea" id="RHEA:66328"/>
        <dbReference type="ChEBI" id="CHEBI:507393"/>
    </reaction>
</comment>
<keyword evidence="10" id="KW-0677">Repeat</keyword>
<evidence type="ECO:0000256" key="5">
    <source>
        <dbReference type="ARBA" id="ARBA00022475"/>
    </source>
</evidence>
<feature type="compositionally biased region" description="Basic and acidic residues" evidence="26">
    <location>
        <begin position="1178"/>
        <end position="1202"/>
    </location>
</feature>
<keyword evidence="7" id="KW-0507">mRNA processing</keyword>
<dbReference type="GO" id="GO:0044609">
    <property type="term" value="C:DBIRD complex"/>
    <property type="evidence" value="ECO:0007669"/>
    <property type="project" value="TreeGrafter"/>
</dbReference>
<dbReference type="STRING" id="137246.A0A401SWH4"/>
<feature type="region of interest" description="Disordered" evidence="26">
    <location>
        <begin position="1382"/>
        <end position="1429"/>
    </location>
</feature>
<keyword evidence="13 27" id="KW-1133">Transmembrane helix</keyword>
<keyword evidence="12" id="KW-0862">Zinc</keyword>
<evidence type="ECO:0000256" key="13">
    <source>
        <dbReference type="ARBA" id="ARBA00022989"/>
    </source>
</evidence>
<evidence type="ECO:0000256" key="7">
    <source>
        <dbReference type="ARBA" id="ARBA00022664"/>
    </source>
</evidence>
<feature type="transmembrane region" description="Helical" evidence="27">
    <location>
        <begin position="118"/>
        <end position="138"/>
    </location>
</feature>
<evidence type="ECO:0000256" key="19">
    <source>
        <dbReference type="ARBA" id="ARBA00023242"/>
    </source>
</evidence>
<name>A0A401SWH4_CHIPU</name>
<comment type="catalytic activity">
    <reaction evidence="21">
        <text>iodide(out) = iodide(in)</text>
        <dbReference type="Rhea" id="RHEA:66324"/>
        <dbReference type="ChEBI" id="CHEBI:16382"/>
    </reaction>
</comment>
<evidence type="ECO:0000256" key="12">
    <source>
        <dbReference type="ARBA" id="ARBA00022833"/>
    </source>
</evidence>
<comment type="similarity">
    <text evidence="3">Belongs to the LRRC8 family.</text>
</comment>
<evidence type="ECO:0000259" key="28">
    <source>
        <dbReference type="PROSITE" id="PS51799"/>
    </source>
</evidence>
<feature type="region of interest" description="Disordered" evidence="26">
    <location>
        <begin position="956"/>
        <end position="996"/>
    </location>
</feature>
<keyword evidence="20" id="KW-0407">Ion channel</keyword>
<evidence type="ECO:0000256" key="10">
    <source>
        <dbReference type="ARBA" id="ARBA00022737"/>
    </source>
</evidence>
<evidence type="ECO:0000256" key="26">
    <source>
        <dbReference type="SAM" id="MobiDB-lite"/>
    </source>
</evidence>
<evidence type="ECO:0000256" key="16">
    <source>
        <dbReference type="ARBA" id="ARBA00023136"/>
    </source>
</evidence>
<evidence type="ECO:0000256" key="23">
    <source>
        <dbReference type="ARBA" id="ARBA00024167"/>
    </source>
</evidence>
<evidence type="ECO:0000256" key="6">
    <source>
        <dbReference type="ARBA" id="ARBA00022614"/>
    </source>
</evidence>
<keyword evidence="11" id="KW-0863">Zinc-finger</keyword>
<dbReference type="PANTHER" id="PTHR12190:SF1">
    <property type="entry name" value="DBIRD COMPLEX SUBUNIT ZNF326"/>
    <property type="match status" value="1"/>
</dbReference>
<evidence type="ECO:0000256" key="20">
    <source>
        <dbReference type="ARBA" id="ARBA00023303"/>
    </source>
</evidence>
<feature type="compositionally biased region" description="Basic and acidic residues" evidence="26">
    <location>
        <begin position="956"/>
        <end position="970"/>
    </location>
</feature>
<dbReference type="InterPro" id="IPR007071">
    <property type="entry name" value="AKAP95"/>
</dbReference>
<sequence>MKISLRMFSVVELKYFGDQRTTFKILKPWWDVFTDYLTIMMLMVAVFGGTLQISTDKIICVPVPEGFSMTTMQWNKSALKGRKLNSFDSGFKTDLDREQYNLMDQYCYDHAIQWYSKYFPYIAIIHTLIFLISSNFWFKFPGTSSKIEHFISILGKCLDSQWTTKALSETVYEDSDLQIPQRTVLSTEPSVSCSLNLQQSSDTVLLLGQKESSSDRVCENDAQASLCKPPSKTFKTVGGGVYGHAAVKILDKKEGEQAKALFEKVKKFRLHTEEGHILYMMYIRQTILRTVQTILVLAYFVTRIPQMKHIVHCIDKIHITGFTEFFCIHGLWRIFRMLSIVYVVVIFIYCITCIYTLYWIFYFKLKEYSFAYVREETGIDDIPDVKNDFAFLLHLIDQYDKLYARKFAVFLSDVSENKLRQLNLSYEWTHEKLQQRIVTNEDNKTELHLFMLPGIPNNVYDIYNLQVLKLEYIKDVSISAAISQQTSLQELWVYNCIIKVENRALAFLKDTITILRVRFANAFEIPQWMYCLKNLRVLYLEGNLLIDNKTSIVLQSLCDLERLRSLHLKSNVTKVPAAVIDVAHHLQHLTIHNQGKKLTTLNGLRKMLCLSVLKLYNCDLERIPSAIFSLSNLQELDLKDNNLRTLEELASFQHLRKLSTLKLHHNKITQIPLYIAKASSLEMLSLTKNNITFLPSNLFKLTGLRHLEVGHNNIASIPIEIEQLEDLHYFDIESNKISELPLELFYCTKLRVLILSYNLLTSIPPKVKNLVQLRQLDLKGNKLQYLPPELVKCQCLKRSQLNVEEDIFNTLPYDIREEFLNRESRPQGEIQNWVRVSKMCPLTKAELEALKLMMDQFCLSMSAAELRLASVKNKMNCGSEWMNSGSNSSWSTRDNWKSGMGMSGDYERSSYGTSRSFLESYPSRTERFGPYESHDSRSALDGRDLYRSGYDLHEPGRSRFGDSYPDRSESSYRNFGDQYLDPYEGRSQSRLYDNGRSNWDDTYTHSSSMPRVWADSETGTGRGSYSSYSSFSSLLTKPSTVGSRGRGMLSYSGNEYGGGSLSILGGQGGGRGRGRELSDLDMYSRTGSGVSYNRGGFSSNVGRGMKRKGAQANKTTIKKQKVAAADKTLKTSVAKSPANNTATKISKTPTATNVVQDRTTKDEDFTKDAYEPDAYECFDKNEGKKKTDNEDEEEKKKLEARREKQRRRREKNTEKYGEDYRNAFTCSLCKFRTTEEQEIEAHLETPYHKETLEFIGKNIQFEKGAADFLHASMVNKNKKIAARKQLQQQEQKEPAQKLAKDILMGVAPDDQMKKVEAVQCAVCNTYIPFLFHSVQQHLKSNEHTNSKKNYHDQVRRESLLTASSMLNNPTVKAKFDMFLKGENPFENPQEQQQQQQQQQQQDLQEQPIEEASEQEELRIEEGASEPVDQ</sequence>
<dbReference type="Pfam" id="PF04988">
    <property type="entry name" value="AKAP95"/>
    <property type="match status" value="1"/>
</dbReference>
<feature type="compositionally biased region" description="Low complexity" evidence="26">
    <location>
        <begin position="1389"/>
        <end position="1406"/>
    </location>
</feature>
<feature type="region of interest" description="Disordered" evidence="26">
    <location>
        <begin position="1094"/>
        <end position="1166"/>
    </location>
</feature>
<feature type="domain" description="C2H2 AKAP95-type" evidence="28">
    <location>
        <begin position="1226"/>
        <end position="1248"/>
    </location>
</feature>
<evidence type="ECO:0000256" key="11">
    <source>
        <dbReference type="ARBA" id="ARBA00022771"/>
    </source>
</evidence>
<dbReference type="GO" id="GO:0008380">
    <property type="term" value="P:RNA splicing"/>
    <property type="evidence" value="ECO:0007669"/>
    <property type="project" value="UniProtKB-KW"/>
</dbReference>
<dbReference type="PROSITE" id="PS51450">
    <property type="entry name" value="LRR"/>
    <property type="match status" value="3"/>
</dbReference>
<comment type="subcellular location">
    <subcellularLocation>
        <location evidence="2">Cell membrane</location>
        <topology evidence="2">Multi-pass membrane protein</topology>
    </subcellularLocation>
    <subcellularLocation>
        <location evidence="1">Nucleus</location>
    </subcellularLocation>
</comment>
<reference evidence="29 30" key="1">
    <citation type="journal article" date="2018" name="Nat. Ecol. Evol.">
        <title>Shark genomes provide insights into elasmobranch evolution and the origin of vertebrates.</title>
        <authorList>
            <person name="Hara Y"/>
            <person name="Yamaguchi K"/>
            <person name="Onimaru K"/>
            <person name="Kadota M"/>
            <person name="Koyanagi M"/>
            <person name="Keeley SD"/>
            <person name="Tatsumi K"/>
            <person name="Tanaka K"/>
            <person name="Motone F"/>
            <person name="Kageyama Y"/>
            <person name="Nozu R"/>
            <person name="Adachi N"/>
            <person name="Nishimura O"/>
            <person name="Nakagawa R"/>
            <person name="Tanegashima C"/>
            <person name="Kiyatake I"/>
            <person name="Matsumoto R"/>
            <person name="Murakumo K"/>
            <person name="Nishida K"/>
            <person name="Terakita A"/>
            <person name="Kuratani S"/>
            <person name="Sato K"/>
            <person name="Hyodo S Kuraku.S."/>
        </authorList>
    </citation>
    <scope>NUCLEOTIDE SEQUENCE [LARGE SCALE GENOMIC DNA]</scope>
</reference>
<organism evidence="29 30">
    <name type="scientific">Chiloscyllium punctatum</name>
    <name type="common">Brownbanded bambooshark</name>
    <name type="synonym">Hemiscyllium punctatum</name>
    <dbReference type="NCBI Taxonomy" id="137246"/>
    <lineage>
        <taxon>Eukaryota</taxon>
        <taxon>Metazoa</taxon>
        <taxon>Chordata</taxon>
        <taxon>Craniata</taxon>
        <taxon>Vertebrata</taxon>
        <taxon>Chondrichthyes</taxon>
        <taxon>Elasmobranchii</taxon>
        <taxon>Galeomorphii</taxon>
        <taxon>Galeoidea</taxon>
        <taxon>Orectolobiformes</taxon>
        <taxon>Hemiscylliidae</taxon>
        <taxon>Chiloscyllium</taxon>
    </lineage>
</organism>
<feature type="transmembrane region" description="Helical" evidence="27">
    <location>
        <begin position="340"/>
        <end position="361"/>
    </location>
</feature>
<comment type="catalytic activity">
    <reaction evidence="23">
        <text>chloride(in) = chloride(out)</text>
        <dbReference type="Rhea" id="RHEA:29823"/>
        <dbReference type="ChEBI" id="CHEBI:17996"/>
    </reaction>
</comment>
<keyword evidence="9" id="KW-0479">Metal-binding</keyword>
<evidence type="ECO:0000256" key="21">
    <source>
        <dbReference type="ARBA" id="ARBA00024145"/>
    </source>
</evidence>
<dbReference type="Pfam" id="PF13855">
    <property type="entry name" value="LRR_8"/>
    <property type="match status" value="2"/>
</dbReference>
<dbReference type="InterPro" id="IPR021040">
    <property type="entry name" value="LRRC8_Pannexin-like"/>
</dbReference>
<keyword evidence="14" id="KW-0406">Ion transport</keyword>
<evidence type="ECO:0000256" key="8">
    <source>
        <dbReference type="ARBA" id="ARBA00022692"/>
    </source>
</evidence>
<feature type="compositionally biased region" description="Polar residues" evidence="26">
    <location>
        <begin position="986"/>
        <end position="996"/>
    </location>
</feature>
<keyword evidence="8 27" id="KW-0812">Transmembrane</keyword>
<dbReference type="Pfam" id="PF12534">
    <property type="entry name" value="Pannexin_like"/>
    <property type="match status" value="1"/>
</dbReference>
<dbReference type="SMART" id="SM00365">
    <property type="entry name" value="LRR_SD22"/>
    <property type="match status" value="4"/>
</dbReference>
<dbReference type="GO" id="GO:0005634">
    <property type="term" value="C:nucleus"/>
    <property type="evidence" value="ECO:0007669"/>
    <property type="project" value="UniProtKB-SubCell"/>
</dbReference>
<evidence type="ECO:0000256" key="9">
    <source>
        <dbReference type="ARBA" id="ARBA00022723"/>
    </source>
</evidence>
<dbReference type="EMBL" id="BEZZ01000627">
    <property type="protein sequence ID" value="GCC34744.1"/>
    <property type="molecule type" value="Genomic_DNA"/>
</dbReference>
<evidence type="ECO:0000256" key="2">
    <source>
        <dbReference type="ARBA" id="ARBA00004651"/>
    </source>
</evidence>
<dbReference type="PROSITE" id="PS51799">
    <property type="entry name" value="ZF_C2H2_AKAP95"/>
    <property type="match status" value="2"/>
</dbReference>
<dbReference type="GO" id="GO:0003677">
    <property type="term" value="F:DNA binding"/>
    <property type="evidence" value="ECO:0007669"/>
    <property type="project" value="UniProtKB-KW"/>
</dbReference>
<dbReference type="Gene3D" id="3.80.10.10">
    <property type="entry name" value="Ribonuclease Inhibitor"/>
    <property type="match status" value="3"/>
</dbReference>
<dbReference type="GO" id="GO:0008270">
    <property type="term" value="F:zinc ion binding"/>
    <property type="evidence" value="ECO:0007669"/>
    <property type="project" value="UniProtKB-KW"/>
</dbReference>
<evidence type="ECO:0000256" key="22">
    <source>
        <dbReference type="ARBA" id="ARBA00024158"/>
    </source>
</evidence>
<dbReference type="SMART" id="SM00369">
    <property type="entry name" value="LRR_TYP"/>
    <property type="match status" value="8"/>
</dbReference>
<dbReference type="Proteomes" id="UP000287033">
    <property type="component" value="Unassembled WGS sequence"/>
</dbReference>
<comment type="caution">
    <text evidence="29">The sequence shown here is derived from an EMBL/GenBank/DDBJ whole genome shotgun (WGS) entry which is preliminary data.</text>
</comment>
<feature type="region of interest" description="Disordered" evidence="26">
    <location>
        <begin position="1178"/>
        <end position="1214"/>
    </location>
</feature>
<evidence type="ECO:0000256" key="4">
    <source>
        <dbReference type="ARBA" id="ARBA00022448"/>
    </source>
</evidence>
<keyword evidence="15" id="KW-0238">DNA-binding</keyword>
<proteinExistence type="inferred from homology"/>
<gene>
    <name evidence="29" type="ORF">chiPu_0013220</name>
</gene>
<evidence type="ECO:0000256" key="18">
    <source>
        <dbReference type="ARBA" id="ARBA00023187"/>
    </source>
</evidence>
<keyword evidence="19" id="KW-0539">Nucleus</keyword>
<keyword evidence="17" id="KW-1015">Disulfide bond</keyword>
<evidence type="ECO:0000256" key="24">
    <source>
        <dbReference type="ARBA" id="ARBA00040207"/>
    </source>
</evidence>
<evidence type="ECO:0000256" key="27">
    <source>
        <dbReference type="SAM" id="Phobius"/>
    </source>
</evidence>
<dbReference type="OrthoDB" id="676979at2759"/>
<dbReference type="GO" id="GO:0034220">
    <property type="term" value="P:monoatomic ion transmembrane transport"/>
    <property type="evidence" value="ECO:0007669"/>
    <property type="project" value="UniProtKB-KW"/>
</dbReference>
<protein>
    <recommendedName>
        <fullName evidence="24">DBIRD complex subunit ZNF326</fullName>
    </recommendedName>
    <alternativeName>
        <fullName evidence="25">Zinc finger protein 326</fullName>
    </alternativeName>
</protein>
<evidence type="ECO:0000256" key="3">
    <source>
        <dbReference type="ARBA" id="ARBA00010471"/>
    </source>
</evidence>
<keyword evidence="4" id="KW-0813">Transport</keyword>
<keyword evidence="6" id="KW-0433">Leucine-rich repeat</keyword>
<dbReference type="InterPro" id="IPR032675">
    <property type="entry name" value="LRR_dom_sf"/>
</dbReference>
<evidence type="ECO:0000256" key="14">
    <source>
        <dbReference type="ARBA" id="ARBA00023065"/>
    </source>
</evidence>
<feature type="domain" description="C2H2 AKAP95-type" evidence="28">
    <location>
        <begin position="1320"/>
        <end position="1343"/>
    </location>
</feature>
<evidence type="ECO:0000313" key="30">
    <source>
        <dbReference type="Proteomes" id="UP000287033"/>
    </source>
</evidence>
<dbReference type="InterPro" id="IPR003591">
    <property type="entry name" value="Leu-rich_rpt_typical-subtyp"/>
</dbReference>
<feature type="compositionally biased region" description="Polar residues" evidence="26">
    <location>
        <begin position="1130"/>
        <end position="1157"/>
    </location>
</feature>
<feature type="transmembrane region" description="Helical" evidence="27">
    <location>
        <begin position="29"/>
        <end position="47"/>
    </location>
</feature>
<dbReference type="SUPFAM" id="SSF52058">
    <property type="entry name" value="L domain-like"/>
    <property type="match status" value="2"/>
</dbReference>